<dbReference type="EMBL" id="CP011770">
    <property type="protein sequence ID" value="AKM10283.1"/>
    <property type="molecule type" value="Genomic_DNA"/>
</dbReference>
<dbReference type="InterPro" id="IPR008333">
    <property type="entry name" value="Cbr1-like_FAD-bd_dom"/>
</dbReference>
<dbReference type="InterPro" id="IPR006058">
    <property type="entry name" value="2Fe2S_fd_BS"/>
</dbReference>
<accession>A0A0G3XIU0</accession>
<dbReference type="Pfam" id="PF00970">
    <property type="entry name" value="FAD_binding_6"/>
    <property type="match status" value="1"/>
</dbReference>
<dbReference type="Gene3D" id="3.40.50.80">
    <property type="entry name" value="Nucleotide-binding domain of ferredoxin-NADP reductase (FNR) module"/>
    <property type="match status" value="1"/>
</dbReference>
<dbReference type="SUPFAM" id="SSF54292">
    <property type="entry name" value="2Fe-2S ferredoxin-like"/>
    <property type="match status" value="1"/>
</dbReference>
<dbReference type="GO" id="GO:0016491">
    <property type="term" value="F:oxidoreductase activity"/>
    <property type="evidence" value="ECO:0007669"/>
    <property type="project" value="InterPro"/>
</dbReference>
<reference evidence="1 2" key="1">
    <citation type="submission" date="2015-06" db="EMBL/GenBank/DDBJ databases">
        <authorList>
            <person name="Zeng Y."/>
            <person name="Huang Y."/>
        </authorList>
    </citation>
    <scope>NUCLEOTIDE SEQUENCE [LARGE SCALE GENOMIC DNA]</scope>
    <source>
        <strain evidence="1 2">PQ-2</strain>
    </source>
</reference>
<dbReference type="GO" id="GO:0051537">
    <property type="term" value="F:2 iron, 2 sulfur cluster binding"/>
    <property type="evidence" value="ECO:0007669"/>
    <property type="project" value="InterPro"/>
</dbReference>
<dbReference type="Gene3D" id="2.40.30.10">
    <property type="entry name" value="Translation factors"/>
    <property type="match status" value="1"/>
</dbReference>
<dbReference type="Pfam" id="PF00175">
    <property type="entry name" value="NAD_binding_1"/>
    <property type="match status" value="1"/>
</dbReference>
<dbReference type="Pfam" id="PF00111">
    <property type="entry name" value="Fer2"/>
    <property type="match status" value="1"/>
</dbReference>
<dbReference type="InterPro" id="IPR017938">
    <property type="entry name" value="Riboflavin_synthase-like_b-brl"/>
</dbReference>
<dbReference type="PROSITE" id="PS51085">
    <property type="entry name" value="2FE2S_FER_2"/>
    <property type="match status" value="1"/>
</dbReference>
<dbReference type="RefSeq" id="WP_047820949.1">
    <property type="nucleotide sequence ID" value="NZ_CP011770.1"/>
</dbReference>
<dbReference type="InterPro" id="IPR050415">
    <property type="entry name" value="MRET"/>
</dbReference>
<dbReference type="SUPFAM" id="SSF63380">
    <property type="entry name" value="Riboflavin synthase domain-like"/>
    <property type="match status" value="1"/>
</dbReference>
<sequence>MKTGSYPGKVSIRIADSDIDFHAEPGDPLLRAALRSGIGMAYDCNSGGCGSCQIELVEGEIEDIWPDAPGIGARARKRGRLLACQCRPLSDCVVEARVEDRFRPVVLPQRRSVRLVGFRPITHDLAEFTFASEDGKADFQPGQYAMLALPGVEGERAYSMANLANAEGQWSFVIKRMAGGAASNRLFDEREALEGLELDGPYGTAYLREETPRDIILVAGGSGLSPILSIAAGIARSEKLAGKRVMVFYGGREAKDLCAARQLDRLFPDGHRFEVIEATSEGEEGAREAGASRVQYKGFIHEVLAAYLKENALDFGGFDYYFCGPPPMINALNRMLQLEFNVPEDQLFFDSFL</sequence>
<dbReference type="InterPro" id="IPR036010">
    <property type="entry name" value="2Fe-2S_ferredoxin-like_sf"/>
</dbReference>
<dbReference type="OrthoDB" id="9786134at2"/>
<dbReference type="InterPro" id="IPR039261">
    <property type="entry name" value="FNR_nucleotide-bd"/>
</dbReference>
<dbReference type="KEGG" id="cna:AB433_10445"/>
<dbReference type="InterPro" id="IPR012675">
    <property type="entry name" value="Beta-grasp_dom_sf"/>
</dbReference>
<dbReference type="InterPro" id="IPR017927">
    <property type="entry name" value="FAD-bd_FR_type"/>
</dbReference>
<proteinExistence type="predicted"/>
<dbReference type="Gene3D" id="3.10.20.30">
    <property type="match status" value="1"/>
</dbReference>
<dbReference type="InterPro" id="IPR001041">
    <property type="entry name" value="2Fe-2S_ferredoxin-type"/>
</dbReference>
<dbReference type="PANTHER" id="PTHR47354">
    <property type="entry name" value="NADH OXIDOREDUCTASE HCR"/>
    <property type="match status" value="1"/>
</dbReference>
<name>A0A0G3XIU0_9SPHN</name>
<dbReference type="CDD" id="cd06190">
    <property type="entry name" value="T4MO_e_transfer_like"/>
    <property type="match status" value="1"/>
</dbReference>
<dbReference type="PROSITE" id="PS51384">
    <property type="entry name" value="FAD_FR"/>
    <property type="match status" value="1"/>
</dbReference>
<dbReference type="PROSITE" id="PS00197">
    <property type="entry name" value="2FE2S_FER_1"/>
    <property type="match status" value="1"/>
</dbReference>
<protein>
    <submittedName>
        <fullName evidence="1">Uncharacterized protein</fullName>
    </submittedName>
</protein>
<gene>
    <name evidence="1" type="ORF">AB433_10445</name>
</gene>
<dbReference type="PATRIC" id="fig|1348774.3.peg.2192"/>
<dbReference type="Proteomes" id="UP000035287">
    <property type="component" value="Chromosome"/>
</dbReference>
<dbReference type="STRING" id="1348774.AB433_10445"/>
<dbReference type="InterPro" id="IPR001433">
    <property type="entry name" value="OxRdtase_FAD/NAD-bd"/>
</dbReference>
<dbReference type="PRINTS" id="PR00410">
    <property type="entry name" value="PHEHYDRXLASE"/>
</dbReference>
<evidence type="ECO:0000313" key="2">
    <source>
        <dbReference type="Proteomes" id="UP000035287"/>
    </source>
</evidence>
<dbReference type="PANTHER" id="PTHR47354:SF5">
    <property type="entry name" value="PROTEIN RFBI"/>
    <property type="match status" value="1"/>
</dbReference>
<organism evidence="1 2">
    <name type="scientific">Croceicoccus naphthovorans</name>
    <dbReference type="NCBI Taxonomy" id="1348774"/>
    <lineage>
        <taxon>Bacteria</taxon>
        <taxon>Pseudomonadati</taxon>
        <taxon>Pseudomonadota</taxon>
        <taxon>Alphaproteobacteria</taxon>
        <taxon>Sphingomonadales</taxon>
        <taxon>Erythrobacteraceae</taxon>
        <taxon>Croceicoccus</taxon>
    </lineage>
</organism>
<evidence type="ECO:0000313" key="1">
    <source>
        <dbReference type="EMBL" id="AKM10283.1"/>
    </source>
</evidence>
<dbReference type="AlphaFoldDB" id="A0A0G3XIU0"/>
<keyword evidence="2" id="KW-1185">Reference proteome</keyword>
<dbReference type="CDD" id="cd00207">
    <property type="entry name" value="fer2"/>
    <property type="match status" value="1"/>
</dbReference>
<dbReference type="SUPFAM" id="SSF52343">
    <property type="entry name" value="Ferredoxin reductase-like, C-terminal NADP-linked domain"/>
    <property type="match status" value="1"/>
</dbReference>